<comment type="caution">
    <text evidence="1">The sequence shown here is derived from an EMBL/GenBank/DDBJ whole genome shotgun (WGS) entry which is preliminary data.</text>
</comment>
<accession>A0ABV2B2W6</accession>
<keyword evidence="2" id="KW-1185">Reference proteome</keyword>
<name>A0ABV2B2W6_9GAMM</name>
<dbReference type="Proteomes" id="UP001460888">
    <property type="component" value="Unassembled WGS sequence"/>
</dbReference>
<gene>
    <name evidence="1" type="ORF">SADO_13368</name>
</gene>
<evidence type="ECO:0000313" key="2">
    <source>
        <dbReference type="Proteomes" id="UP001460888"/>
    </source>
</evidence>
<reference evidence="1 2" key="1">
    <citation type="submission" date="2013-03" db="EMBL/GenBank/DDBJ databases">
        <title>Salinisphaera dokdonensis CL-ES53 Genome Sequencing.</title>
        <authorList>
            <person name="Li C."/>
            <person name="Lai Q."/>
            <person name="Shao Z."/>
        </authorList>
    </citation>
    <scope>NUCLEOTIDE SEQUENCE [LARGE SCALE GENOMIC DNA]</scope>
    <source>
        <strain evidence="1 2">CL-ES53</strain>
    </source>
</reference>
<organism evidence="1 2">
    <name type="scientific">Salinisphaera dokdonensis CL-ES53</name>
    <dbReference type="NCBI Taxonomy" id="1304272"/>
    <lineage>
        <taxon>Bacteria</taxon>
        <taxon>Pseudomonadati</taxon>
        <taxon>Pseudomonadota</taxon>
        <taxon>Gammaproteobacteria</taxon>
        <taxon>Salinisphaerales</taxon>
        <taxon>Salinisphaeraceae</taxon>
        <taxon>Salinisphaera</taxon>
    </lineage>
</organism>
<sequence length="79" mass="8936">MKLSDLRTAIAFYRGKIRAQVNRGPIYDDYIIVIRFGSNEWAVVETGAGAYRTFKTIDAAVRVVHQLGLSHAEVETRPR</sequence>
<evidence type="ECO:0000313" key="1">
    <source>
        <dbReference type="EMBL" id="MES1930247.1"/>
    </source>
</evidence>
<protein>
    <submittedName>
        <fullName evidence="1">Uncharacterized protein</fullName>
    </submittedName>
</protein>
<dbReference type="EMBL" id="APND01000004">
    <property type="protein sequence ID" value="MES1930247.1"/>
    <property type="molecule type" value="Genomic_DNA"/>
</dbReference>
<proteinExistence type="predicted"/>
<dbReference type="RefSeq" id="WP_353112275.1">
    <property type="nucleotide sequence ID" value="NZ_APND01000004.1"/>
</dbReference>